<dbReference type="Proteomes" id="UP000593562">
    <property type="component" value="Unassembled WGS sequence"/>
</dbReference>
<dbReference type="InterPro" id="IPR043325">
    <property type="entry name" value="LTSS"/>
</dbReference>
<comment type="caution">
    <text evidence="11">The sequence shown here is derived from an EMBL/GenBank/DDBJ whole genome shotgun (WGS) entry which is preliminary data.</text>
</comment>
<evidence type="ECO:0000256" key="6">
    <source>
        <dbReference type="ARBA" id="ARBA00023157"/>
    </source>
</evidence>
<keyword evidence="8" id="KW-0449">Lipoprotein</keyword>
<dbReference type="InterPro" id="IPR036312">
    <property type="entry name" value="Bifun_inhib/LTP/seed_sf"/>
</dbReference>
<proteinExistence type="inferred from homology"/>
<evidence type="ECO:0000256" key="9">
    <source>
        <dbReference type="SAM" id="Phobius"/>
    </source>
</evidence>
<dbReference type="CDD" id="cd00010">
    <property type="entry name" value="AAI_LTSS"/>
    <property type="match status" value="1"/>
</dbReference>
<dbReference type="InParanoid" id="A0A7J7C073"/>
<keyword evidence="9" id="KW-1133">Transmembrane helix</keyword>
<keyword evidence="9" id="KW-0812">Transmembrane</keyword>
<evidence type="ECO:0000256" key="7">
    <source>
        <dbReference type="ARBA" id="ARBA00023180"/>
    </source>
</evidence>
<comment type="similarity">
    <text evidence="2">Belongs to the plant LTP family.</text>
</comment>
<dbReference type="InterPro" id="IPR016140">
    <property type="entry name" value="Bifunc_inhib/LTP/seed_store"/>
</dbReference>
<feature type="domain" description="Bifunctional inhibitor/plant lipid transfer protein/seed storage helical" evidence="10">
    <location>
        <begin position="66"/>
        <end position="131"/>
    </location>
</feature>
<sequence length="135" mass="15118">MELCIIRDGKDGGTVHYSDGKARPCLVLYINSPMVEQFRHMRFLLVFMVIRIGTAFRFLVLLAAISLQKHVSGSGRNSMVTDKPCCPELAGLVYSNPICLCTFLRKSETFGVKIDLNRALKLPSICDVETRDFST</sequence>
<evidence type="ECO:0000256" key="8">
    <source>
        <dbReference type="ARBA" id="ARBA00023288"/>
    </source>
</evidence>
<keyword evidence="7" id="KW-0325">Glycoprotein</keyword>
<protein>
    <recommendedName>
        <fullName evidence="10">Bifunctional inhibitor/plant lipid transfer protein/seed storage helical domain-containing protein</fullName>
    </recommendedName>
</protein>
<name>A0A7J7C073_TRIWF</name>
<comment type="subcellular location">
    <subcellularLocation>
        <location evidence="1">Cell membrane</location>
        <topology evidence="1">Lipid-anchor</topology>
        <topology evidence="1">GPI-anchor</topology>
    </subcellularLocation>
</comment>
<evidence type="ECO:0000313" key="12">
    <source>
        <dbReference type="Proteomes" id="UP000593562"/>
    </source>
</evidence>
<evidence type="ECO:0000256" key="1">
    <source>
        <dbReference type="ARBA" id="ARBA00004609"/>
    </source>
</evidence>
<evidence type="ECO:0000259" key="10">
    <source>
        <dbReference type="Pfam" id="PF14368"/>
    </source>
</evidence>
<evidence type="ECO:0000256" key="3">
    <source>
        <dbReference type="ARBA" id="ARBA00022475"/>
    </source>
</evidence>
<feature type="transmembrane region" description="Helical" evidence="9">
    <location>
        <begin position="43"/>
        <end position="67"/>
    </location>
</feature>
<keyword evidence="3" id="KW-1003">Cell membrane</keyword>
<keyword evidence="12" id="KW-1185">Reference proteome</keyword>
<gene>
    <name evidence="11" type="ORF">HS088_TW22G01256</name>
</gene>
<dbReference type="Gene3D" id="1.10.110.10">
    <property type="entry name" value="Plant lipid-transfer and hydrophobic proteins"/>
    <property type="match status" value="1"/>
</dbReference>
<evidence type="ECO:0000256" key="4">
    <source>
        <dbReference type="ARBA" id="ARBA00022622"/>
    </source>
</evidence>
<dbReference type="PANTHER" id="PTHR33044">
    <property type="entry name" value="BIFUNCTIONAL INHIBITOR/LIPID-TRANSFER PROTEIN/SEED STORAGE 2S ALBUMIN SUPERFAMILY PROTEIN-RELATED"/>
    <property type="match status" value="1"/>
</dbReference>
<dbReference type="AlphaFoldDB" id="A0A7J7C073"/>
<dbReference type="EMBL" id="JAAARO010000022">
    <property type="protein sequence ID" value="KAF5727560.1"/>
    <property type="molecule type" value="Genomic_DNA"/>
</dbReference>
<dbReference type="GO" id="GO:0098552">
    <property type="term" value="C:side of membrane"/>
    <property type="evidence" value="ECO:0007669"/>
    <property type="project" value="UniProtKB-KW"/>
</dbReference>
<dbReference type="GO" id="GO:0005886">
    <property type="term" value="C:plasma membrane"/>
    <property type="evidence" value="ECO:0007669"/>
    <property type="project" value="UniProtKB-SubCell"/>
</dbReference>
<keyword evidence="4" id="KW-0336">GPI-anchor</keyword>
<dbReference type="Pfam" id="PF14368">
    <property type="entry name" value="LTP_2"/>
    <property type="match status" value="1"/>
</dbReference>
<accession>A0A7J7C073</accession>
<evidence type="ECO:0000256" key="2">
    <source>
        <dbReference type="ARBA" id="ARBA00009748"/>
    </source>
</evidence>
<evidence type="ECO:0000256" key="5">
    <source>
        <dbReference type="ARBA" id="ARBA00022729"/>
    </source>
</evidence>
<evidence type="ECO:0000313" key="11">
    <source>
        <dbReference type="EMBL" id="KAF5727560.1"/>
    </source>
</evidence>
<organism evidence="11 12">
    <name type="scientific">Tripterygium wilfordii</name>
    <name type="common">Thunder God vine</name>
    <dbReference type="NCBI Taxonomy" id="458696"/>
    <lineage>
        <taxon>Eukaryota</taxon>
        <taxon>Viridiplantae</taxon>
        <taxon>Streptophyta</taxon>
        <taxon>Embryophyta</taxon>
        <taxon>Tracheophyta</taxon>
        <taxon>Spermatophyta</taxon>
        <taxon>Magnoliopsida</taxon>
        <taxon>eudicotyledons</taxon>
        <taxon>Gunneridae</taxon>
        <taxon>Pentapetalae</taxon>
        <taxon>rosids</taxon>
        <taxon>fabids</taxon>
        <taxon>Celastrales</taxon>
        <taxon>Celastraceae</taxon>
        <taxon>Tripterygium</taxon>
    </lineage>
</organism>
<keyword evidence="9" id="KW-0472">Membrane</keyword>
<keyword evidence="5" id="KW-0732">Signal</keyword>
<reference evidence="11 12" key="1">
    <citation type="journal article" date="2020" name="Nat. Commun.">
        <title>Genome of Tripterygium wilfordii and identification of cytochrome P450 involved in triptolide biosynthesis.</title>
        <authorList>
            <person name="Tu L."/>
            <person name="Su P."/>
            <person name="Zhang Z."/>
            <person name="Gao L."/>
            <person name="Wang J."/>
            <person name="Hu T."/>
            <person name="Zhou J."/>
            <person name="Zhang Y."/>
            <person name="Zhao Y."/>
            <person name="Liu Y."/>
            <person name="Song Y."/>
            <person name="Tong Y."/>
            <person name="Lu Y."/>
            <person name="Yang J."/>
            <person name="Xu C."/>
            <person name="Jia M."/>
            <person name="Peters R.J."/>
            <person name="Huang L."/>
            <person name="Gao W."/>
        </authorList>
    </citation>
    <scope>NUCLEOTIDE SEQUENCE [LARGE SCALE GENOMIC DNA]</scope>
    <source>
        <strain evidence="12">cv. XIE 37</strain>
        <tissue evidence="11">Leaf</tissue>
    </source>
</reference>
<dbReference type="SUPFAM" id="SSF47699">
    <property type="entry name" value="Bifunctional inhibitor/lipid-transfer protein/seed storage 2S albumin"/>
    <property type="match status" value="1"/>
</dbReference>
<keyword evidence="6" id="KW-1015">Disulfide bond</keyword>